<dbReference type="EMBL" id="BNCP01000016">
    <property type="protein sequence ID" value="GIL79655.1"/>
    <property type="molecule type" value="Genomic_DNA"/>
</dbReference>
<feature type="region of interest" description="Disordered" evidence="2">
    <location>
        <begin position="343"/>
        <end position="441"/>
    </location>
</feature>
<dbReference type="SMART" id="SM00368">
    <property type="entry name" value="LRR_RI"/>
    <property type="match status" value="3"/>
</dbReference>
<dbReference type="InterPro" id="IPR006553">
    <property type="entry name" value="Leu-rich_rpt_Cys-con_subtyp"/>
</dbReference>
<proteinExistence type="predicted"/>
<name>A0A8J4FNP9_9CHLO</name>
<gene>
    <name evidence="3" type="ORF">Vretifemale_8965</name>
</gene>
<dbReference type="Gene3D" id="3.80.10.10">
    <property type="entry name" value="Ribonuclease Inhibitor"/>
    <property type="match status" value="3"/>
</dbReference>
<sequence>MGSLMSSERGENSEPIAVDAAMATALVETDVQWQNLPFDVISLIVKASLRLPLFASGLTGAPVLSCAGNGMAQEAFPLPTVSASGTASHDAGASSNHFPVNCCLTGASRNDNSDPDDVHPELFRFAVRTLRLVCCSWRDAASTAVVRLQLLNLHLLRPERHMGTVFPELYDLDLSLHTGLYDEDVPLLTGCRKLAILKLNGQRMTSTGIAMLGPLTSLQRLDISCGLVRYPLALVLQALPRLQHVTIRDCASALLPPWAPTGQGQTANLDTEQPPALTLPRQLSVNFHSTAGRSAPPPPSPPGPPPPPPQVFNSYTPQLLRLSSLGTAQPPVNPSSLAAVSSLVQPPPVSGPPPPPVMISFGMPNTRPQSRVTPPPPGPPPPPLVSDLPFQQRRTVQPARSQVAAAAQSPPAQPMTSTSARQYVPLPPPGPPPPPPQIFNSYTPQLLRLSSLRSVPNSVVPEPLLEPQRPEMMKRVNAVRSQPPAVGSGGCVTPGGKCATPPISLHQNIPAPATFPGNCSITIAASQAPALSTCGNSRPSLPIGTLLPGVAAAAATADTQPSIPFAPSLDWCAKVPALQSLHVLGVRGHWLQVTALSKLTQLVLKDSGWPPPTGALQAMANGLKALRRLELYGSSAHMAGSDVADAMSQFTRLESFTMDALGTAPPGGYQSKDLDRLLCSLIPLGPRLTSLVIRRPGWSPGRLRILAPLSGLTRLEIGNSPLAYKLKTIGGAVGGAGSDVDDAGVSAAVGFRALSSFFTKLRVFSLGPTTSRGATEQGLQALAIRLTGLTSLDLEASNALRNAWLGPVLGKMTSLCSLDLSNCLNLMDSTLSHLTSLSNLAYLQLRGCWKINGKGLGALRPPALRLRQLDLSDCRICDEGLQEVAHLTRLTSLQLVRCWGLRANGLAALSGLTRLASLNLASTNTDDAGVALMVRGLGASMTDLNLAAALITHEGVKALAEALPRLRRLSFSKCSGVDDRALQHLYSLLCLRRLHLKHCRNISDIAVRQLAEKLPRLQHVELNGSWGVAMQTIDKLYGKPNAEWRRLEDVARAEELAAEGRGGNTEDAGLDVALRSLW</sequence>
<accession>A0A8J4FNP9</accession>
<dbReference type="OrthoDB" id="538291at2759"/>
<dbReference type="InterPro" id="IPR032675">
    <property type="entry name" value="LRR_dom_sf"/>
</dbReference>
<dbReference type="PANTHER" id="PTHR13318">
    <property type="entry name" value="PARTNER OF PAIRED, ISOFORM B-RELATED"/>
    <property type="match status" value="1"/>
</dbReference>
<dbReference type="GO" id="GO:0019005">
    <property type="term" value="C:SCF ubiquitin ligase complex"/>
    <property type="evidence" value="ECO:0007669"/>
    <property type="project" value="TreeGrafter"/>
</dbReference>
<dbReference type="AlphaFoldDB" id="A0A8J4FNP9"/>
<comment type="caution">
    <text evidence="3">The sequence shown here is derived from an EMBL/GenBank/DDBJ whole genome shotgun (WGS) entry which is preliminary data.</text>
</comment>
<evidence type="ECO:0000256" key="2">
    <source>
        <dbReference type="SAM" id="MobiDB-lite"/>
    </source>
</evidence>
<feature type="compositionally biased region" description="Pro residues" evidence="2">
    <location>
        <begin position="425"/>
        <end position="437"/>
    </location>
</feature>
<feature type="compositionally biased region" description="Pro residues" evidence="2">
    <location>
        <begin position="345"/>
        <end position="357"/>
    </location>
</feature>
<evidence type="ECO:0000313" key="3">
    <source>
        <dbReference type="EMBL" id="GIL79655.1"/>
    </source>
</evidence>
<evidence type="ECO:0000256" key="1">
    <source>
        <dbReference type="ARBA" id="ARBA00004430"/>
    </source>
</evidence>
<dbReference type="SUPFAM" id="SSF52047">
    <property type="entry name" value="RNI-like"/>
    <property type="match status" value="2"/>
</dbReference>
<feature type="compositionally biased region" description="Low complexity" evidence="2">
    <location>
        <begin position="396"/>
        <end position="410"/>
    </location>
</feature>
<feature type="region of interest" description="Disordered" evidence="2">
    <location>
        <begin position="288"/>
        <end position="314"/>
    </location>
</feature>
<keyword evidence="4" id="KW-1185">Reference proteome</keyword>
<protein>
    <submittedName>
        <fullName evidence="3">Uncharacterized protein</fullName>
    </submittedName>
</protein>
<reference evidence="3" key="1">
    <citation type="journal article" date="2021" name="Proc. Natl. Acad. Sci. U.S.A.">
        <title>Three genomes in the algal genus Volvox reveal the fate of a haploid sex-determining region after a transition to homothallism.</title>
        <authorList>
            <person name="Yamamoto K."/>
            <person name="Hamaji T."/>
            <person name="Kawai-Toyooka H."/>
            <person name="Matsuzaki R."/>
            <person name="Takahashi F."/>
            <person name="Nishimura Y."/>
            <person name="Kawachi M."/>
            <person name="Noguchi H."/>
            <person name="Minakuchi Y."/>
            <person name="Umen J.G."/>
            <person name="Toyoda A."/>
            <person name="Nozaki H."/>
        </authorList>
    </citation>
    <scope>NUCLEOTIDE SEQUENCE</scope>
    <source>
        <strain evidence="3">NIES-3786</strain>
    </source>
</reference>
<feature type="compositionally biased region" description="Pro residues" evidence="2">
    <location>
        <begin position="295"/>
        <end position="310"/>
    </location>
</feature>
<dbReference type="Proteomes" id="UP000747110">
    <property type="component" value="Unassembled WGS sequence"/>
</dbReference>
<dbReference type="GO" id="GO:0005930">
    <property type="term" value="C:axoneme"/>
    <property type="evidence" value="ECO:0007669"/>
    <property type="project" value="UniProtKB-SubCell"/>
</dbReference>
<dbReference type="SMART" id="SM00367">
    <property type="entry name" value="LRR_CC"/>
    <property type="match status" value="4"/>
</dbReference>
<dbReference type="PANTHER" id="PTHR13318:SF190">
    <property type="entry name" value="PARTNER OF PAIRED, ISOFORM B"/>
    <property type="match status" value="1"/>
</dbReference>
<dbReference type="GO" id="GO:0031146">
    <property type="term" value="P:SCF-dependent proteasomal ubiquitin-dependent protein catabolic process"/>
    <property type="evidence" value="ECO:0007669"/>
    <property type="project" value="TreeGrafter"/>
</dbReference>
<organism evidence="3 4">
    <name type="scientific">Volvox reticuliferus</name>
    <dbReference type="NCBI Taxonomy" id="1737510"/>
    <lineage>
        <taxon>Eukaryota</taxon>
        <taxon>Viridiplantae</taxon>
        <taxon>Chlorophyta</taxon>
        <taxon>core chlorophytes</taxon>
        <taxon>Chlorophyceae</taxon>
        <taxon>CS clade</taxon>
        <taxon>Chlamydomonadales</taxon>
        <taxon>Volvocaceae</taxon>
        <taxon>Volvox</taxon>
    </lineage>
</organism>
<feature type="compositionally biased region" description="Pro residues" evidence="2">
    <location>
        <begin position="373"/>
        <end position="384"/>
    </location>
</feature>
<comment type="subcellular location">
    <subcellularLocation>
        <location evidence="1">Cytoplasm</location>
        <location evidence="1">Cytoskeleton</location>
        <location evidence="1">Cilium axoneme</location>
    </subcellularLocation>
</comment>
<evidence type="ECO:0000313" key="4">
    <source>
        <dbReference type="Proteomes" id="UP000747110"/>
    </source>
</evidence>